<reference evidence="2 3" key="1">
    <citation type="submission" date="2019-03" db="EMBL/GenBank/DDBJ databases">
        <title>Genomic Encyclopedia of Type Strains, Phase IV (KMG-IV): sequencing the most valuable type-strain genomes for metagenomic binning, comparative biology and taxonomic classification.</title>
        <authorList>
            <person name="Goeker M."/>
        </authorList>
    </citation>
    <scope>NUCLEOTIDE SEQUENCE [LARGE SCALE GENOMIC DNA]</scope>
    <source>
        <strain evidence="2 3">DSM 16730</strain>
    </source>
</reference>
<evidence type="ECO:0000256" key="1">
    <source>
        <dbReference type="SAM" id="Phobius"/>
    </source>
</evidence>
<keyword evidence="1" id="KW-0472">Membrane</keyword>
<proteinExistence type="predicted"/>
<feature type="transmembrane region" description="Helical" evidence="1">
    <location>
        <begin position="21"/>
        <end position="44"/>
    </location>
</feature>
<accession>A0A4R3VPR9</accession>
<organism evidence="2 3">
    <name type="scientific">Samsonia erythrinae</name>
    <dbReference type="NCBI Taxonomy" id="160434"/>
    <lineage>
        <taxon>Bacteria</taxon>
        <taxon>Pseudomonadati</taxon>
        <taxon>Pseudomonadota</taxon>
        <taxon>Gammaproteobacteria</taxon>
        <taxon>Enterobacterales</taxon>
        <taxon>Pectobacteriaceae</taxon>
        <taxon>Samsonia</taxon>
    </lineage>
</organism>
<gene>
    <name evidence="2" type="ORF">EDC54_104247</name>
</gene>
<dbReference type="EMBL" id="SMBY01000004">
    <property type="protein sequence ID" value="TCV06338.1"/>
    <property type="molecule type" value="Genomic_DNA"/>
</dbReference>
<protein>
    <submittedName>
        <fullName evidence="2">Uncharacterized protein</fullName>
    </submittedName>
</protein>
<keyword evidence="1" id="KW-0812">Transmembrane</keyword>
<evidence type="ECO:0000313" key="3">
    <source>
        <dbReference type="Proteomes" id="UP000295433"/>
    </source>
</evidence>
<comment type="caution">
    <text evidence="2">The sequence shown here is derived from an EMBL/GenBank/DDBJ whole genome shotgun (WGS) entry which is preliminary data.</text>
</comment>
<name>A0A4R3VPR9_9GAMM</name>
<dbReference type="Proteomes" id="UP000295433">
    <property type="component" value="Unassembled WGS sequence"/>
</dbReference>
<dbReference type="AlphaFoldDB" id="A0A4R3VPR9"/>
<sequence>MRRFSSQIGVTLDQPKSLFRYYAVRVICLEIQLFFLTGALSWLLKLLKPPLRVAWIHIKICTLQLSCKRTIKSCGPSISSRHDKVTSRNWHG</sequence>
<evidence type="ECO:0000313" key="2">
    <source>
        <dbReference type="EMBL" id="TCV06338.1"/>
    </source>
</evidence>
<keyword evidence="3" id="KW-1185">Reference proteome</keyword>
<keyword evidence="1" id="KW-1133">Transmembrane helix</keyword>